<dbReference type="NCBIfam" id="NF002032">
    <property type="entry name" value="PRK00856.1"/>
    <property type="match status" value="1"/>
</dbReference>
<dbReference type="AlphaFoldDB" id="A0A6B3L3R6"/>
<proteinExistence type="inferred from homology"/>
<evidence type="ECO:0000256" key="2">
    <source>
        <dbReference type="ARBA" id="ARBA00008896"/>
    </source>
</evidence>
<accession>A0A6B3L3R6</accession>
<dbReference type="EC" id="2.1.3.2" evidence="7"/>
<dbReference type="KEGG" id="soa:G3M56_012265"/>
<comment type="function">
    <text evidence="5 7">Catalyzes the condensation of carbamoyl phosphate and aspartate to form carbamoyl aspartate and inorganic phosphate, the committed step in the de novo pyrimidine nucleotide biosynthesis pathway.</text>
</comment>
<protein>
    <recommendedName>
        <fullName evidence="7">Aspartate carbamoyltransferase</fullName>
        <ecNumber evidence="7">2.1.3.2</ecNumber>
    </recommendedName>
    <alternativeName>
        <fullName evidence="7">Aspartate transcarbamylase</fullName>
        <shortName evidence="7">ATCase</shortName>
    </alternativeName>
</protein>
<dbReference type="Proteomes" id="UP000475117">
    <property type="component" value="Chromosome"/>
</dbReference>
<feature type="binding site" evidence="7">
    <location>
        <position position="268"/>
    </location>
    <ligand>
        <name>carbamoyl phosphate</name>
        <dbReference type="ChEBI" id="CHEBI:58228"/>
    </ligand>
</feature>
<comment type="similarity">
    <text evidence="2 7">Belongs to the aspartate/ornithine carbamoyltransferase superfamily. ATCase family.</text>
</comment>
<comment type="subunit">
    <text evidence="7">Heterododecamer (2C3:3R2) of six catalytic PyrB chains organized as two trimers (C3), and six regulatory PyrI chains organized as three dimers (R2).</text>
</comment>
<dbReference type="InterPro" id="IPR006132">
    <property type="entry name" value="Asp/Orn_carbamoyltranf_P-bd"/>
</dbReference>
<dbReference type="InterPro" id="IPR006131">
    <property type="entry name" value="Asp_carbamoyltransf_Asp/Orn-bd"/>
</dbReference>
<evidence type="ECO:0000313" key="11">
    <source>
        <dbReference type="Proteomes" id="UP000475117"/>
    </source>
</evidence>
<dbReference type="PROSITE" id="PS00097">
    <property type="entry name" value="CARBAMOYLTRANSFERASE"/>
    <property type="match status" value="1"/>
</dbReference>
<feature type="domain" description="Aspartate/ornithine carbamoyltransferase Asp/Orn-binding" evidence="8">
    <location>
        <begin position="158"/>
        <end position="305"/>
    </location>
</feature>
<feature type="binding site" evidence="7">
    <location>
        <position position="141"/>
    </location>
    <ligand>
        <name>carbamoyl phosphate</name>
        <dbReference type="ChEBI" id="CHEBI:58228"/>
    </ligand>
</feature>
<evidence type="ECO:0000313" key="10">
    <source>
        <dbReference type="EMBL" id="QQL44647.1"/>
    </source>
</evidence>
<feature type="binding site" evidence="7">
    <location>
        <position position="267"/>
    </location>
    <ligand>
        <name>carbamoyl phosphate</name>
        <dbReference type="ChEBI" id="CHEBI:58228"/>
    </ligand>
</feature>
<dbReference type="EMBL" id="CP066776">
    <property type="protein sequence ID" value="QQL44647.1"/>
    <property type="molecule type" value="Genomic_DNA"/>
</dbReference>
<dbReference type="Pfam" id="PF00185">
    <property type="entry name" value="OTCace"/>
    <property type="match status" value="1"/>
</dbReference>
<dbReference type="Pfam" id="PF02729">
    <property type="entry name" value="OTCace_N"/>
    <property type="match status" value="1"/>
</dbReference>
<sequence length="315" mass="35428">MTDIPRRKDLLDIHSLSAEEVTEILDAAIPFKDLFKRSVKKVPTLKGKQVLTLFYEPSTRTRSSFEIAAKRLSADVTNFAVSTSSVVKGESVLDTIDTLQAMRTDYVIVRHQMSGVPEMIAKHTGASVLNAGDGYHAHPTQALLDAFTVRETFGGFAGKRILIVGDILHSRVARSTSRILKMLGADVRVFGPGTLVPGNRPDWLESVSSWDEGFEWKPDAIYLLRVQRERQNDQFFPSVQEYHKFFGITAQRFERVRNEGIYIMHPGPVNRGVELVDGVMDYERSLINQQVENGIATRMAALYWLKPQTDEFPSA</sequence>
<dbReference type="InterPro" id="IPR036901">
    <property type="entry name" value="Asp/Orn_carbamoylTrfase_sf"/>
</dbReference>
<dbReference type="GO" id="GO:0044205">
    <property type="term" value="P:'de novo' UMP biosynthetic process"/>
    <property type="evidence" value="ECO:0007669"/>
    <property type="project" value="UniProtKB-UniRule"/>
</dbReference>
<dbReference type="GO" id="GO:0006520">
    <property type="term" value="P:amino acid metabolic process"/>
    <property type="evidence" value="ECO:0007669"/>
    <property type="project" value="InterPro"/>
</dbReference>
<dbReference type="PRINTS" id="PR00101">
    <property type="entry name" value="ATCASE"/>
</dbReference>
<dbReference type="GO" id="GO:0016597">
    <property type="term" value="F:amino acid binding"/>
    <property type="evidence" value="ECO:0007669"/>
    <property type="project" value="InterPro"/>
</dbReference>
<feature type="domain" description="Aspartate/ornithine carbamoyltransferase carbamoyl-P binding" evidence="9">
    <location>
        <begin position="8"/>
        <end position="151"/>
    </location>
</feature>
<evidence type="ECO:0000256" key="4">
    <source>
        <dbReference type="ARBA" id="ARBA00022975"/>
    </source>
</evidence>
<dbReference type="RefSeq" id="WP_164364366.1">
    <property type="nucleotide sequence ID" value="NZ_CP066776.1"/>
</dbReference>
<evidence type="ECO:0000256" key="5">
    <source>
        <dbReference type="ARBA" id="ARBA00043884"/>
    </source>
</evidence>
<dbReference type="HAMAP" id="MF_00001">
    <property type="entry name" value="Asp_carb_tr"/>
    <property type="match status" value="1"/>
</dbReference>
<dbReference type="GO" id="GO:0005829">
    <property type="term" value="C:cytosol"/>
    <property type="evidence" value="ECO:0007669"/>
    <property type="project" value="TreeGrafter"/>
</dbReference>
<evidence type="ECO:0000259" key="9">
    <source>
        <dbReference type="Pfam" id="PF02729"/>
    </source>
</evidence>
<feature type="binding site" evidence="7">
    <location>
        <position position="88"/>
    </location>
    <ligand>
        <name>L-aspartate</name>
        <dbReference type="ChEBI" id="CHEBI:29991"/>
    </ligand>
</feature>
<evidence type="ECO:0000256" key="6">
    <source>
        <dbReference type="ARBA" id="ARBA00048859"/>
    </source>
</evidence>
<dbReference type="GO" id="GO:0006207">
    <property type="term" value="P:'de novo' pyrimidine nucleobase biosynthetic process"/>
    <property type="evidence" value="ECO:0007669"/>
    <property type="project" value="InterPro"/>
</dbReference>
<organism evidence="10 11">
    <name type="scientific">Sulfuriroseicoccus oceanibius</name>
    <dbReference type="NCBI Taxonomy" id="2707525"/>
    <lineage>
        <taxon>Bacteria</taxon>
        <taxon>Pseudomonadati</taxon>
        <taxon>Verrucomicrobiota</taxon>
        <taxon>Verrucomicrobiia</taxon>
        <taxon>Verrucomicrobiales</taxon>
        <taxon>Verrucomicrobiaceae</taxon>
        <taxon>Sulfuriroseicoccus</taxon>
    </lineage>
</organism>
<dbReference type="SUPFAM" id="SSF53671">
    <property type="entry name" value="Aspartate/ornithine carbamoyltransferase"/>
    <property type="match status" value="1"/>
</dbReference>
<dbReference type="PANTHER" id="PTHR45753:SF6">
    <property type="entry name" value="ASPARTATE CARBAMOYLTRANSFERASE"/>
    <property type="match status" value="1"/>
</dbReference>
<dbReference type="InterPro" id="IPR006130">
    <property type="entry name" value="Asp/Orn_carbamoylTrfase"/>
</dbReference>
<reference evidence="10 11" key="1">
    <citation type="submission" date="2020-12" db="EMBL/GenBank/DDBJ databases">
        <title>Sulforoseuscoccus oceanibium gen. nov., sp. nov., a representative of the phylum Verrucomicrobia with special cytoplasmic membrane, and proposal of Sulforoseuscoccusaceae fam. nov.</title>
        <authorList>
            <person name="Xi F."/>
        </authorList>
    </citation>
    <scope>NUCLEOTIDE SEQUENCE [LARGE SCALE GENOMIC DNA]</scope>
    <source>
        <strain evidence="10 11">T37</strain>
    </source>
</reference>
<comment type="catalytic activity">
    <reaction evidence="6 7">
        <text>carbamoyl phosphate + L-aspartate = N-carbamoyl-L-aspartate + phosphate + H(+)</text>
        <dbReference type="Rhea" id="RHEA:20013"/>
        <dbReference type="ChEBI" id="CHEBI:15378"/>
        <dbReference type="ChEBI" id="CHEBI:29991"/>
        <dbReference type="ChEBI" id="CHEBI:32814"/>
        <dbReference type="ChEBI" id="CHEBI:43474"/>
        <dbReference type="ChEBI" id="CHEBI:58228"/>
        <dbReference type="EC" id="2.1.3.2"/>
    </reaction>
</comment>
<dbReference type="PRINTS" id="PR00100">
    <property type="entry name" value="AOTCASE"/>
</dbReference>
<feature type="binding site" evidence="7">
    <location>
        <position position="60"/>
    </location>
    <ligand>
        <name>carbamoyl phosphate</name>
        <dbReference type="ChEBI" id="CHEBI:58228"/>
    </ligand>
</feature>
<comment type="pathway">
    <text evidence="1 7">Pyrimidine metabolism; UMP biosynthesis via de novo pathway; (S)-dihydroorotate from bicarbonate: step 2/3.</text>
</comment>
<keyword evidence="11" id="KW-1185">Reference proteome</keyword>
<name>A0A6B3L3R6_9BACT</name>
<keyword evidence="4 7" id="KW-0665">Pyrimidine biosynthesis</keyword>
<dbReference type="InterPro" id="IPR002082">
    <property type="entry name" value="Asp_carbamoyltransf"/>
</dbReference>
<evidence type="ECO:0000256" key="3">
    <source>
        <dbReference type="ARBA" id="ARBA00022679"/>
    </source>
</evidence>
<gene>
    <name evidence="7" type="primary">pyrB</name>
    <name evidence="10" type="ORF">G3M56_012265</name>
</gene>
<feature type="binding site" evidence="7">
    <location>
        <position position="110"/>
    </location>
    <ligand>
        <name>carbamoyl phosphate</name>
        <dbReference type="ChEBI" id="CHEBI:58228"/>
    </ligand>
</feature>
<feature type="binding site" evidence="7">
    <location>
        <position position="61"/>
    </location>
    <ligand>
        <name>carbamoyl phosphate</name>
        <dbReference type="ChEBI" id="CHEBI:58228"/>
    </ligand>
</feature>
<feature type="binding site" evidence="7">
    <location>
        <position position="225"/>
    </location>
    <ligand>
        <name>L-aspartate</name>
        <dbReference type="ChEBI" id="CHEBI:29991"/>
    </ligand>
</feature>
<dbReference type="UniPathway" id="UPA00070">
    <property type="reaction ID" value="UER00116"/>
</dbReference>
<evidence type="ECO:0000256" key="1">
    <source>
        <dbReference type="ARBA" id="ARBA00004852"/>
    </source>
</evidence>
<evidence type="ECO:0000256" key="7">
    <source>
        <dbReference type="HAMAP-Rule" id="MF_00001"/>
    </source>
</evidence>
<keyword evidence="3 7" id="KW-0808">Transferase</keyword>
<dbReference type="Gene3D" id="3.40.50.1370">
    <property type="entry name" value="Aspartate/ornithine carbamoyltransferase"/>
    <property type="match status" value="2"/>
</dbReference>
<dbReference type="NCBIfam" id="TIGR00670">
    <property type="entry name" value="asp_carb_tr"/>
    <property type="match status" value="1"/>
</dbReference>
<evidence type="ECO:0000259" key="8">
    <source>
        <dbReference type="Pfam" id="PF00185"/>
    </source>
</evidence>
<feature type="binding site" evidence="7">
    <location>
        <position position="138"/>
    </location>
    <ligand>
        <name>carbamoyl phosphate</name>
        <dbReference type="ChEBI" id="CHEBI:58228"/>
    </ligand>
</feature>
<feature type="binding site" evidence="7">
    <location>
        <position position="171"/>
    </location>
    <ligand>
        <name>L-aspartate</name>
        <dbReference type="ChEBI" id="CHEBI:29991"/>
    </ligand>
</feature>
<dbReference type="GO" id="GO:0004070">
    <property type="term" value="F:aspartate carbamoyltransferase activity"/>
    <property type="evidence" value="ECO:0007669"/>
    <property type="project" value="UniProtKB-UniRule"/>
</dbReference>
<dbReference type="PANTHER" id="PTHR45753">
    <property type="entry name" value="ORNITHINE CARBAMOYLTRANSFERASE, MITOCHONDRIAL"/>
    <property type="match status" value="1"/>
</dbReference>